<evidence type="ECO:0000313" key="2">
    <source>
        <dbReference type="Proteomes" id="UP000681594"/>
    </source>
</evidence>
<comment type="caution">
    <text evidence="1">The sequence shown here is derived from an EMBL/GenBank/DDBJ whole genome shotgun (WGS) entry which is preliminary data.</text>
</comment>
<reference evidence="1 2" key="1">
    <citation type="submission" date="2021-03" db="EMBL/GenBank/DDBJ databases">
        <authorList>
            <person name="So Y."/>
        </authorList>
    </citation>
    <scope>NUCLEOTIDE SEQUENCE [LARGE SCALE GENOMIC DNA]</scope>
    <source>
        <strain evidence="1 2">SSH11</strain>
    </source>
</reference>
<accession>A0ABS4AH96</accession>
<sequence>MKRAAMRMLDRASPWLGQLLRDVYGTLRGARMAEVLAELQRLRHAAAIRPQDGTALRHSLARLAEGPRRGGIAVISVMPPAETGIATFTRASFRHAGYPVDIYAPCFSFEDYADRLHDPALKDSPARVFALQALAMGRQANDYAAEIYVLGNSDHNLPVYEALRRSRDFPPAGRLWVHVHDPGLMHLLAPVAGLRGGLAPMLRAHYADRLGGLDMARAQQDPGLLAERGILGVRALLDGLPIDRLLVNSAAARELLLAEMPSLRPEQVLQLFHPVFPEADVALTAAPRAGRPVIGSFGVPSPYKQTEVVLEAMALLRQRMPEAVLLLAGYGAGDYAQRMGLDGLPYLRVVDAPSDGALLGMMRSVDLAVQLRSGNRGESSGVVPQLLGCGTPVVVSATGSFLEFGDAVRAVPPGITAEALAAVMAEEIAGGADRREGIARYVATHGPEVFCARIGAALGLGPAMPEDVPAGLGAGG</sequence>
<gene>
    <name evidence="1" type="ORF">J8J14_16495</name>
</gene>
<dbReference type="RefSeq" id="WP_209380642.1">
    <property type="nucleotide sequence ID" value="NZ_JAGIZB010000016.1"/>
</dbReference>
<proteinExistence type="predicted"/>
<dbReference type="SUPFAM" id="SSF53756">
    <property type="entry name" value="UDP-Glycosyltransferase/glycogen phosphorylase"/>
    <property type="match status" value="1"/>
</dbReference>
<dbReference type="Proteomes" id="UP000681594">
    <property type="component" value="Unassembled WGS sequence"/>
</dbReference>
<name>A0ABS4AH96_9PROT</name>
<keyword evidence="2" id="KW-1185">Reference proteome</keyword>
<organism evidence="1 2">
    <name type="scientific">Pararoseomonas baculiformis</name>
    <dbReference type="NCBI Taxonomy" id="2820812"/>
    <lineage>
        <taxon>Bacteria</taxon>
        <taxon>Pseudomonadati</taxon>
        <taxon>Pseudomonadota</taxon>
        <taxon>Alphaproteobacteria</taxon>
        <taxon>Acetobacterales</taxon>
        <taxon>Acetobacteraceae</taxon>
        <taxon>Pararoseomonas</taxon>
    </lineage>
</organism>
<dbReference type="Pfam" id="PF13692">
    <property type="entry name" value="Glyco_trans_1_4"/>
    <property type="match status" value="1"/>
</dbReference>
<protein>
    <submittedName>
        <fullName evidence="1">Glycosyltransferase family 4 protein</fullName>
    </submittedName>
</protein>
<dbReference type="Gene3D" id="3.40.50.2000">
    <property type="entry name" value="Glycogen Phosphorylase B"/>
    <property type="match status" value="1"/>
</dbReference>
<dbReference type="CDD" id="cd03801">
    <property type="entry name" value="GT4_PimA-like"/>
    <property type="match status" value="1"/>
</dbReference>
<dbReference type="EMBL" id="JAGIZB010000016">
    <property type="protein sequence ID" value="MBP0446375.1"/>
    <property type="molecule type" value="Genomic_DNA"/>
</dbReference>
<evidence type="ECO:0000313" key="1">
    <source>
        <dbReference type="EMBL" id="MBP0446375.1"/>
    </source>
</evidence>